<sequence>MGIRLSIALKMQQVHQLPQLLSRRRYTKT</sequence>
<evidence type="ECO:0000313" key="1">
    <source>
        <dbReference type="EMBL" id="JAD74018.1"/>
    </source>
</evidence>
<reference evidence="1" key="1">
    <citation type="submission" date="2014-09" db="EMBL/GenBank/DDBJ databases">
        <authorList>
            <person name="Magalhaes I.L.F."/>
            <person name="Oliveira U."/>
            <person name="Santos F.R."/>
            <person name="Vidigal T.H.D.A."/>
            <person name="Brescovit A.D."/>
            <person name="Santos A.J."/>
        </authorList>
    </citation>
    <scope>NUCLEOTIDE SEQUENCE</scope>
    <source>
        <tissue evidence="1">Shoot tissue taken approximately 20 cm above the soil surface</tissue>
    </source>
</reference>
<dbReference type="EMBL" id="GBRH01223877">
    <property type="protein sequence ID" value="JAD74018.1"/>
    <property type="molecule type" value="Transcribed_RNA"/>
</dbReference>
<protein>
    <submittedName>
        <fullName evidence="1">Uncharacterized protein</fullName>
    </submittedName>
</protein>
<dbReference type="AlphaFoldDB" id="A0A0A9CHS8"/>
<proteinExistence type="predicted"/>
<name>A0A0A9CHS8_ARUDO</name>
<reference evidence="1" key="2">
    <citation type="journal article" date="2015" name="Data Brief">
        <title>Shoot transcriptome of the giant reed, Arundo donax.</title>
        <authorList>
            <person name="Barrero R.A."/>
            <person name="Guerrero F.D."/>
            <person name="Moolhuijzen P."/>
            <person name="Goolsby J.A."/>
            <person name="Tidwell J."/>
            <person name="Bellgard S.E."/>
            <person name="Bellgard M.I."/>
        </authorList>
    </citation>
    <scope>NUCLEOTIDE SEQUENCE</scope>
    <source>
        <tissue evidence="1">Shoot tissue taken approximately 20 cm above the soil surface</tissue>
    </source>
</reference>
<accession>A0A0A9CHS8</accession>
<organism evidence="1">
    <name type="scientific">Arundo donax</name>
    <name type="common">Giant reed</name>
    <name type="synonym">Donax arundinaceus</name>
    <dbReference type="NCBI Taxonomy" id="35708"/>
    <lineage>
        <taxon>Eukaryota</taxon>
        <taxon>Viridiplantae</taxon>
        <taxon>Streptophyta</taxon>
        <taxon>Embryophyta</taxon>
        <taxon>Tracheophyta</taxon>
        <taxon>Spermatophyta</taxon>
        <taxon>Magnoliopsida</taxon>
        <taxon>Liliopsida</taxon>
        <taxon>Poales</taxon>
        <taxon>Poaceae</taxon>
        <taxon>PACMAD clade</taxon>
        <taxon>Arundinoideae</taxon>
        <taxon>Arundineae</taxon>
        <taxon>Arundo</taxon>
    </lineage>
</organism>